<keyword evidence="1" id="KW-0812">Transmembrane</keyword>
<reference evidence="2 3" key="1">
    <citation type="submission" date="2024-05" db="EMBL/GenBank/DDBJ databases">
        <authorList>
            <person name="Liu Q."/>
            <person name="Xin Y.-H."/>
        </authorList>
    </citation>
    <scope>NUCLEOTIDE SEQUENCE [LARGE SCALE GENOMIC DNA]</scope>
    <source>
        <strain evidence="2 3">CGMCC 1.15349</strain>
    </source>
</reference>
<evidence type="ECO:0000256" key="1">
    <source>
        <dbReference type="SAM" id="Phobius"/>
    </source>
</evidence>
<keyword evidence="1" id="KW-1133">Transmembrane helix</keyword>
<dbReference type="EMBL" id="JBDIMF010000001">
    <property type="protein sequence ID" value="MEN2785462.1"/>
    <property type="molecule type" value="Genomic_DNA"/>
</dbReference>
<evidence type="ECO:0000313" key="2">
    <source>
        <dbReference type="EMBL" id="MEN2785462.1"/>
    </source>
</evidence>
<keyword evidence="3" id="KW-1185">Reference proteome</keyword>
<feature type="transmembrane region" description="Helical" evidence="1">
    <location>
        <begin position="61"/>
        <end position="89"/>
    </location>
</feature>
<evidence type="ECO:0000313" key="3">
    <source>
        <dbReference type="Proteomes" id="UP001404104"/>
    </source>
</evidence>
<name>A0ABU9XPG9_9SPHN</name>
<proteinExistence type="predicted"/>
<dbReference type="Proteomes" id="UP001404104">
    <property type="component" value="Unassembled WGS sequence"/>
</dbReference>
<protein>
    <submittedName>
        <fullName evidence="2">Phage holin family protein</fullName>
    </submittedName>
</protein>
<dbReference type="RefSeq" id="WP_345862957.1">
    <property type="nucleotide sequence ID" value="NZ_JBDIMF010000001.1"/>
</dbReference>
<keyword evidence="1" id="KW-0472">Membrane</keyword>
<feature type="transmembrane region" description="Helical" evidence="1">
    <location>
        <begin position="95"/>
        <end position="117"/>
    </location>
</feature>
<sequence length="127" mass="13044">MPITIAHDAAAAEADMMTQPPPEPSIGALAGDLVADARAYALAEVAVYRAKATVWLGEAKFVAIFGVSALVLANAAVIALFVGLLLTLAPRVGPGWATVIVVGGTLVLVALLGWLALRRVRKMSAAK</sequence>
<comment type="caution">
    <text evidence="2">The sequence shown here is derived from an EMBL/GenBank/DDBJ whole genome shotgun (WGS) entry which is preliminary data.</text>
</comment>
<gene>
    <name evidence="2" type="ORF">ABC969_03385</name>
</gene>
<organism evidence="2 3">
    <name type="scientific">Sphingomonas qilianensis</name>
    <dbReference type="NCBI Taxonomy" id="1736690"/>
    <lineage>
        <taxon>Bacteria</taxon>
        <taxon>Pseudomonadati</taxon>
        <taxon>Pseudomonadota</taxon>
        <taxon>Alphaproteobacteria</taxon>
        <taxon>Sphingomonadales</taxon>
        <taxon>Sphingomonadaceae</taxon>
        <taxon>Sphingomonas</taxon>
    </lineage>
</organism>
<accession>A0ABU9XPG9</accession>